<organism evidence="1 2">
    <name type="scientific">Longispora fulva</name>
    <dbReference type="NCBI Taxonomy" id="619741"/>
    <lineage>
        <taxon>Bacteria</taxon>
        <taxon>Bacillati</taxon>
        <taxon>Actinomycetota</taxon>
        <taxon>Actinomycetes</taxon>
        <taxon>Micromonosporales</taxon>
        <taxon>Micromonosporaceae</taxon>
        <taxon>Longispora</taxon>
    </lineage>
</organism>
<dbReference type="RefSeq" id="WP_197007404.1">
    <property type="nucleotide sequence ID" value="NZ_BONS01000019.1"/>
</dbReference>
<accession>A0A8J7H403</accession>
<gene>
    <name evidence="1" type="ORF">IW245_007102</name>
</gene>
<name>A0A8J7H403_9ACTN</name>
<keyword evidence="2" id="KW-1185">Reference proteome</keyword>
<dbReference type="EMBL" id="JADOUF010000001">
    <property type="protein sequence ID" value="MBG6140908.1"/>
    <property type="molecule type" value="Genomic_DNA"/>
</dbReference>
<dbReference type="AlphaFoldDB" id="A0A8J7H403"/>
<evidence type="ECO:0000313" key="1">
    <source>
        <dbReference type="EMBL" id="MBG6140908.1"/>
    </source>
</evidence>
<reference evidence="1" key="1">
    <citation type="submission" date="2020-11" db="EMBL/GenBank/DDBJ databases">
        <title>Sequencing the genomes of 1000 actinobacteria strains.</title>
        <authorList>
            <person name="Klenk H.-P."/>
        </authorList>
    </citation>
    <scope>NUCLEOTIDE SEQUENCE</scope>
    <source>
        <strain evidence="1">DSM 45356</strain>
    </source>
</reference>
<protein>
    <recommendedName>
        <fullName evidence="3">DUF2199 domain-containing protein</fullName>
    </recommendedName>
</protein>
<proteinExistence type="predicted"/>
<evidence type="ECO:0008006" key="3">
    <source>
        <dbReference type="Google" id="ProtNLM"/>
    </source>
</evidence>
<comment type="caution">
    <text evidence="1">The sequence shown here is derived from an EMBL/GenBank/DDBJ whole genome shotgun (WGS) entry which is preliminary data.</text>
</comment>
<dbReference type="Proteomes" id="UP000622552">
    <property type="component" value="Unassembled WGS sequence"/>
</dbReference>
<sequence length="191" mass="21219">MSENEHSCYRCGDDLPGHARAWDYLLPDPVALLSDEEQDRLIGVRTEQVVTASGVGNFIRVILPVPLDTGHTATFGVWLCVTSRPEWQAVIGAARAGGETWSGYTFSGRLATAVAPWPEVFGARATAVAPGPGLVAQIRRSDERRLARVLTQVWPDSEILAARERGHVPGVMTGDRPRWRDWWRRGRRKTH</sequence>
<evidence type="ECO:0000313" key="2">
    <source>
        <dbReference type="Proteomes" id="UP000622552"/>
    </source>
</evidence>